<feature type="transmembrane region" description="Helical" evidence="8">
    <location>
        <begin position="510"/>
        <end position="532"/>
    </location>
</feature>
<keyword evidence="2" id="KW-1003">Cell membrane</keyword>
<evidence type="ECO:0000313" key="10">
    <source>
        <dbReference type="EMBL" id="ETX01843.1"/>
    </source>
</evidence>
<reference evidence="10 11" key="1">
    <citation type="journal article" date="2014" name="Nature">
        <title>An environmental bacterial taxon with a large and distinct metabolic repertoire.</title>
        <authorList>
            <person name="Wilson M.C."/>
            <person name="Mori T."/>
            <person name="Ruckert C."/>
            <person name="Uria A.R."/>
            <person name="Helf M.J."/>
            <person name="Takada K."/>
            <person name="Gernert C."/>
            <person name="Steffens U.A."/>
            <person name="Heycke N."/>
            <person name="Schmitt S."/>
            <person name="Rinke C."/>
            <person name="Helfrich E.J."/>
            <person name="Brachmann A.O."/>
            <person name="Gurgui C."/>
            <person name="Wakimoto T."/>
            <person name="Kracht M."/>
            <person name="Crusemann M."/>
            <person name="Hentschel U."/>
            <person name="Abe I."/>
            <person name="Matsunaga S."/>
            <person name="Kalinowski J."/>
            <person name="Takeyama H."/>
            <person name="Piel J."/>
        </authorList>
    </citation>
    <scope>NUCLEOTIDE SEQUENCE [LARGE SCALE GENOMIC DNA]</scope>
    <source>
        <strain evidence="11">TSY1</strain>
    </source>
</reference>
<keyword evidence="11" id="KW-1185">Reference proteome</keyword>
<evidence type="ECO:0000256" key="3">
    <source>
        <dbReference type="ARBA" id="ARBA00022692"/>
    </source>
</evidence>
<protein>
    <recommendedName>
        <fullName evidence="9">Polysaccharide chain length determinant N-terminal domain-containing protein</fullName>
    </recommendedName>
</protein>
<dbReference type="PANTHER" id="PTHR32309">
    <property type="entry name" value="TYROSINE-PROTEIN KINASE"/>
    <property type="match status" value="1"/>
</dbReference>
<evidence type="ECO:0000313" key="11">
    <source>
        <dbReference type="Proteomes" id="UP000019141"/>
    </source>
</evidence>
<feature type="transmembrane region" description="Helical" evidence="8">
    <location>
        <begin position="450"/>
        <end position="468"/>
    </location>
</feature>
<dbReference type="InterPro" id="IPR050445">
    <property type="entry name" value="Bact_polysacc_biosynth/exp"/>
</dbReference>
<accession>W4LVC5</accession>
<name>W4LVC5_ENTF1</name>
<dbReference type="EMBL" id="AZHW01000196">
    <property type="protein sequence ID" value="ETX01843.1"/>
    <property type="molecule type" value="Genomic_DNA"/>
</dbReference>
<dbReference type="GO" id="GO:0004713">
    <property type="term" value="F:protein tyrosine kinase activity"/>
    <property type="evidence" value="ECO:0007669"/>
    <property type="project" value="TreeGrafter"/>
</dbReference>
<dbReference type="PANTHER" id="PTHR32309:SF13">
    <property type="entry name" value="FERRIC ENTEROBACTIN TRANSPORT PROTEIN FEPE"/>
    <property type="match status" value="1"/>
</dbReference>
<feature type="coiled-coil region" evidence="6">
    <location>
        <begin position="346"/>
        <end position="411"/>
    </location>
</feature>
<feature type="domain" description="Polysaccharide chain length determinant N-terminal" evidence="9">
    <location>
        <begin position="42"/>
        <end position="85"/>
    </location>
</feature>
<dbReference type="Gene3D" id="1.10.287.1490">
    <property type="match status" value="1"/>
</dbReference>
<comment type="subcellular location">
    <subcellularLocation>
        <location evidence="1">Cell membrane</location>
        <topology evidence="1">Multi-pass membrane protein</topology>
    </subcellularLocation>
</comment>
<proteinExistence type="predicted"/>
<dbReference type="Pfam" id="PF02706">
    <property type="entry name" value="Wzz"/>
    <property type="match status" value="1"/>
</dbReference>
<evidence type="ECO:0000259" key="9">
    <source>
        <dbReference type="Pfam" id="PF02706"/>
    </source>
</evidence>
<keyword evidence="5 8" id="KW-0472">Membrane</keyword>
<dbReference type="HOGENOM" id="CLU_009912_5_1_7"/>
<dbReference type="AlphaFoldDB" id="W4LVC5"/>
<sequence length="568" mass="64476">MQPLFPELPPAADSSSSHLLDVRGQAAINPPMRQTKFESPVHILWRRKWLALFVASALLTAIVTYVSTLQNVYKAEATVLVERSQFDGVEGGAKGRLAVLTQRILSYDRLAELIERFQLYPELRGLVPLEDIVARMRGEIQLQQQESTQRRGARSVTAFSLSYQGRDPIKIAEVTNTLTDFYIAENVKVRKQKADGRTQFLQKQLEKMRTQLEAKEQAISVFKEQHIGELPEQLSAILATLERLNDQLRLNSGKLAQANERRLTLIQQMQDSNKNQPDAPVVLDSAQLRLQELYQRLQQLLIDYSDKYPDVIQVRSEIAALERQQAGKPADPEDDANALPGPQPQIDSFKLQLSEVNAEIKALTTEERNLQLSVNHYQARVEAVPRVERQLQKLQRDYDTKEARYLSLQQQYEEAKMVHTIERHEQGERFEVLVPATPPKAPIAPKRRQFYLAGLAMSLALGAGVVFLRDKMDPSFHVVEDLRAFSPVPVLVSLPRIETPVDLRRKRWRFCLHTVAALLLLYGLSVSTYAVATGELPPHLHALPHAWPSALGQTYFEQFFFGSQTATQ</sequence>
<feature type="coiled-coil region" evidence="6">
    <location>
        <begin position="191"/>
        <end position="303"/>
    </location>
</feature>
<evidence type="ECO:0000256" key="7">
    <source>
        <dbReference type="SAM" id="MobiDB-lite"/>
    </source>
</evidence>
<dbReference type="Proteomes" id="UP000019141">
    <property type="component" value="Unassembled WGS sequence"/>
</dbReference>
<evidence type="ECO:0000256" key="2">
    <source>
        <dbReference type="ARBA" id="ARBA00022475"/>
    </source>
</evidence>
<evidence type="ECO:0000256" key="4">
    <source>
        <dbReference type="ARBA" id="ARBA00022989"/>
    </source>
</evidence>
<gene>
    <name evidence="10" type="ORF">ETSY1_05800</name>
</gene>
<keyword evidence="4 8" id="KW-1133">Transmembrane helix</keyword>
<dbReference type="InterPro" id="IPR003856">
    <property type="entry name" value="LPS_length_determ_N"/>
</dbReference>
<feature type="region of interest" description="Disordered" evidence="7">
    <location>
        <begin position="323"/>
        <end position="346"/>
    </location>
</feature>
<evidence type="ECO:0000256" key="5">
    <source>
        <dbReference type="ARBA" id="ARBA00023136"/>
    </source>
</evidence>
<dbReference type="GO" id="GO:0005886">
    <property type="term" value="C:plasma membrane"/>
    <property type="evidence" value="ECO:0007669"/>
    <property type="project" value="UniProtKB-SubCell"/>
</dbReference>
<comment type="caution">
    <text evidence="10">The sequence shown here is derived from an EMBL/GenBank/DDBJ whole genome shotgun (WGS) entry which is preliminary data.</text>
</comment>
<keyword evidence="3 8" id="KW-0812">Transmembrane</keyword>
<keyword evidence="6" id="KW-0175">Coiled coil</keyword>
<organism evidence="10 11">
    <name type="scientific">Entotheonella factor</name>
    <dbReference type="NCBI Taxonomy" id="1429438"/>
    <lineage>
        <taxon>Bacteria</taxon>
        <taxon>Pseudomonadati</taxon>
        <taxon>Nitrospinota/Tectimicrobiota group</taxon>
        <taxon>Candidatus Tectimicrobiota</taxon>
        <taxon>Candidatus Entotheonellia</taxon>
        <taxon>Candidatus Entotheonellales</taxon>
        <taxon>Candidatus Entotheonellaceae</taxon>
        <taxon>Candidatus Entotheonella</taxon>
    </lineage>
</organism>
<evidence type="ECO:0000256" key="1">
    <source>
        <dbReference type="ARBA" id="ARBA00004651"/>
    </source>
</evidence>
<evidence type="ECO:0000256" key="8">
    <source>
        <dbReference type="SAM" id="Phobius"/>
    </source>
</evidence>
<evidence type="ECO:0000256" key="6">
    <source>
        <dbReference type="SAM" id="Coils"/>
    </source>
</evidence>